<dbReference type="AlphaFoldDB" id="A0A0F7KFS2"/>
<dbReference type="OrthoDB" id="5573966at2"/>
<protein>
    <submittedName>
        <fullName evidence="4">OmpA family protein</fullName>
    </submittedName>
    <submittedName>
        <fullName evidence="3">Proline-rich region</fullName>
    </submittedName>
</protein>
<dbReference type="KEGG" id="nco:AAW31_18215"/>
<name>A0A0F7KFS2_9PROT</name>
<organism evidence="3 5">
    <name type="scientific">Nitrosomonas communis</name>
    <dbReference type="NCBI Taxonomy" id="44574"/>
    <lineage>
        <taxon>Bacteria</taxon>
        <taxon>Pseudomonadati</taxon>
        <taxon>Pseudomonadota</taxon>
        <taxon>Betaproteobacteria</taxon>
        <taxon>Nitrosomonadales</taxon>
        <taxon>Nitrosomonadaceae</taxon>
        <taxon>Nitrosomonas</taxon>
    </lineage>
</organism>
<evidence type="ECO:0000313" key="6">
    <source>
        <dbReference type="Proteomes" id="UP000324176"/>
    </source>
</evidence>
<evidence type="ECO:0000313" key="5">
    <source>
        <dbReference type="Proteomes" id="UP000034156"/>
    </source>
</evidence>
<reference evidence="5" key="1">
    <citation type="submission" date="2015-05" db="EMBL/GenBank/DDBJ databases">
        <title>Draft genome of Nitrosomonas communis strain Nm2.</title>
        <authorList>
            <person name="Kozlowski J.A."/>
            <person name="Kits K.D."/>
            <person name="Stein L.Y."/>
        </authorList>
    </citation>
    <scope>NUCLEOTIDE SEQUENCE [LARGE SCALE GENOMIC DNA]</scope>
    <source>
        <strain evidence="5">Nm2</strain>
    </source>
</reference>
<proteinExistence type="predicted"/>
<dbReference type="InterPro" id="IPR025693">
    <property type="entry name" value="Gly-zipper_OmpA-like_dom"/>
</dbReference>
<evidence type="ECO:0000256" key="1">
    <source>
        <dbReference type="SAM" id="SignalP"/>
    </source>
</evidence>
<dbReference type="RefSeq" id="WP_046851325.1">
    <property type="nucleotide sequence ID" value="NZ_CBDIPD010000064.1"/>
</dbReference>
<feature type="chain" id="PRO_5033716734" evidence="1">
    <location>
        <begin position="19"/>
        <end position="154"/>
    </location>
</feature>
<evidence type="ECO:0000313" key="4">
    <source>
        <dbReference type="EMBL" id="TYP90856.1"/>
    </source>
</evidence>
<feature type="domain" description="Glycine-zipper-containing OmpA-like membrane" evidence="2">
    <location>
        <begin position="70"/>
        <end position="107"/>
    </location>
</feature>
<dbReference type="PATRIC" id="fig|44574.3.peg.4378"/>
<dbReference type="Pfam" id="PF13436">
    <property type="entry name" value="Gly-zipper_OmpA"/>
    <property type="match status" value="1"/>
</dbReference>
<dbReference type="Proteomes" id="UP000324176">
    <property type="component" value="Unassembled WGS sequence"/>
</dbReference>
<keyword evidence="5" id="KW-1185">Reference proteome</keyword>
<evidence type="ECO:0000313" key="3">
    <source>
        <dbReference type="EMBL" id="AKH39305.1"/>
    </source>
</evidence>
<sequence length="154" mass="15964">MQKILRFIYLLPALLCIACVQIPNGPSVMVLPGADKSFDQFRSDDHLCKQYASQQDGSQTTGQASIASGVESAAVGSALGAAAGAAIGGGRGAAIGTGSGLLAGSLTGSEAAQTSRNLSQERYDITYIQCMYANGHRIPVAGQFLDESYVNQPY</sequence>
<accession>A0A0F7KFS2</accession>
<feature type="signal peptide" evidence="1">
    <location>
        <begin position="1"/>
        <end position="18"/>
    </location>
</feature>
<dbReference type="EMBL" id="VNHT01000013">
    <property type="protein sequence ID" value="TYP90856.1"/>
    <property type="molecule type" value="Genomic_DNA"/>
</dbReference>
<dbReference type="EMBL" id="CP011451">
    <property type="protein sequence ID" value="AKH39305.1"/>
    <property type="molecule type" value="Genomic_DNA"/>
</dbReference>
<gene>
    <name evidence="3" type="ORF">AAW31_18215</name>
    <name evidence="4" type="ORF">BCL69_101313</name>
</gene>
<keyword evidence="1" id="KW-0732">Signal</keyword>
<reference evidence="3 5" key="2">
    <citation type="journal article" date="2016" name="Genome Announc.">
        <title>Genome Sequence of Nitrosomonas communis Strain Nm2, a Mesophilic Ammonia-Oxidizing Bacterium Isolated from Mediterranean Soil.</title>
        <authorList>
            <person name="Kozlowski J.A."/>
            <person name="Kits K.D."/>
            <person name="Stein L.Y."/>
        </authorList>
    </citation>
    <scope>NUCLEOTIDE SEQUENCE [LARGE SCALE GENOMIC DNA]</scope>
    <source>
        <strain evidence="3 5">Nm2</strain>
    </source>
</reference>
<reference evidence="4 6" key="3">
    <citation type="submission" date="2019-07" db="EMBL/GenBank/DDBJ databases">
        <title>Active sludge and wastewater microbial communities from Klosterneuburg, Austria.</title>
        <authorList>
            <person name="Wagner M."/>
        </authorList>
    </citation>
    <scope>NUCLEOTIDE SEQUENCE [LARGE SCALE GENOMIC DNA]</scope>
    <source>
        <strain evidence="4 6">Nm2</strain>
    </source>
</reference>
<evidence type="ECO:0000259" key="2">
    <source>
        <dbReference type="Pfam" id="PF13436"/>
    </source>
</evidence>
<dbReference type="Proteomes" id="UP000034156">
    <property type="component" value="Chromosome"/>
</dbReference>